<dbReference type="PANTHER" id="PTHR24559:SF444">
    <property type="entry name" value="REVERSE TRANSCRIPTASE DOMAIN-CONTAINING PROTEIN"/>
    <property type="match status" value="1"/>
</dbReference>
<dbReference type="OrthoDB" id="1752182at2759"/>
<dbReference type="InterPro" id="IPR043502">
    <property type="entry name" value="DNA/RNA_pol_sf"/>
</dbReference>
<reference evidence="2" key="1">
    <citation type="submission" date="2018-05" db="EMBL/GenBank/DDBJ databases">
        <title>Draft genome of Mucuna pruriens seed.</title>
        <authorList>
            <person name="Nnadi N.E."/>
            <person name="Vos R."/>
            <person name="Hasami M.H."/>
            <person name="Devisetty U.K."/>
            <person name="Aguiy J.C."/>
        </authorList>
    </citation>
    <scope>NUCLEOTIDE SEQUENCE [LARGE SCALE GENOMIC DNA]</scope>
    <source>
        <strain evidence="2">JCA_2017</strain>
    </source>
</reference>
<dbReference type="EMBL" id="QJKJ01003399">
    <property type="protein sequence ID" value="RDX98685.1"/>
    <property type="molecule type" value="Genomic_DNA"/>
</dbReference>
<gene>
    <name evidence="2" type="primary">pol</name>
    <name evidence="2" type="ORF">CR513_18358</name>
</gene>
<dbReference type="Proteomes" id="UP000257109">
    <property type="component" value="Unassembled WGS sequence"/>
</dbReference>
<dbReference type="Gene3D" id="3.30.70.270">
    <property type="match status" value="1"/>
</dbReference>
<accession>A0A371H7C1</accession>
<protein>
    <submittedName>
        <fullName evidence="2">Retrovirus-related Pol polyprotein from transposon 17.6</fullName>
    </submittedName>
</protein>
<evidence type="ECO:0000313" key="2">
    <source>
        <dbReference type="EMBL" id="RDX98685.1"/>
    </source>
</evidence>
<proteinExistence type="predicted"/>
<dbReference type="AlphaFoldDB" id="A0A371H7C1"/>
<dbReference type="Pfam" id="PF00078">
    <property type="entry name" value="RVT_1"/>
    <property type="match status" value="1"/>
</dbReference>
<dbReference type="InterPro" id="IPR043128">
    <property type="entry name" value="Rev_trsase/Diguanyl_cyclase"/>
</dbReference>
<organism evidence="2 3">
    <name type="scientific">Mucuna pruriens</name>
    <name type="common">Velvet bean</name>
    <name type="synonym">Dolichos pruriens</name>
    <dbReference type="NCBI Taxonomy" id="157652"/>
    <lineage>
        <taxon>Eukaryota</taxon>
        <taxon>Viridiplantae</taxon>
        <taxon>Streptophyta</taxon>
        <taxon>Embryophyta</taxon>
        <taxon>Tracheophyta</taxon>
        <taxon>Spermatophyta</taxon>
        <taxon>Magnoliopsida</taxon>
        <taxon>eudicotyledons</taxon>
        <taxon>Gunneridae</taxon>
        <taxon>Pentapetalae</taxon>
        <taxon>rosids</taxon>
        <taxon>fabids</taxon>
        <taxon>Fabales</taxon>
        <taxon>Fabaceae</taxon>
        <taxon>Papilionoideae</taxon>
        <taxon>50 kb inversion clade</taxon>
        <taxon>NPAAA clade</taxon>
        <taxon>indigoferoid/millettioid clade</taxon>
        <taxon>Phaseoleae</taxon>
        <taxon>Mucuna</taxon>
    </lineage>
</organism>
<evidence type="ECO:0000313" key="3">
    <source>
        <dbReference type="Proteomes" id="UP000257109"/>
    </source>
</evidence>
<dbReference type="SUPFAM" id="SSF56672">
    <property type="entry name" value="DNA/RNA polymerases"/>
    <property type="match status" value="1"/>
</dbReference>
<dbReference type="Gene3D" id="3.10.10.10">
    <property type="entry name" value="HIV Type 1 Reverse Transcriptase, subunit A, domain 1"/>
    <property type="match status" value="1"/>
</dbReference>
<dbReference type="InterPro" id="IPR053134">
    <property type="entry name" value="RNA-dir_DNA_polymerase"/>
</dbReference>
<name>A0A371H7C1_MUCPR</name>
<comment type="caution">
    <text evidence="2">The sequence shown here is derived from an EMBL/GenBank/DDBJ whole genome shotgun (WGS) entry which is preliminary data.</text>
</comment>
<feature type="non-terminal residue" evidence="2">
    <location>
        <position position="1"/>
    </location>
</feature>
<dbReference type="PANTHER" id="PTHR24559">
    <property type="entry name" value="TRANSPOSON TY3-I GAG-POL POLYPROTEIN"/>
    <property type="match status" value="1"/>
</dbReference>
<sequence length="325" mass="37618">MIFPANFYVLDMEDETSRKGSALILGSPFLMIVKTKIDVYARTLSMEFKDNLHPTKDHSLFSIDIIDKLYAYLDNNQQLPVIIANNLHREQEEKLLQVLRHHKKAIGWKLSDLLGISPSIYMHKILLEEEARPIRFRTAGESALITRSLIKRLTRITFLFPSSIKYMQIHIAPENQHKTTFTFPFGTFTYTRVSFGLCNTPYTFQRCMINIFSYLLEECMEVFMDNFTFYAESSDTCLENLSPVLTRSIETNLFMVTEGIVLGHLVLSRGIEVDKAKNRLAFVQAATKEVNFVFDKAYEDAFHELKTRLTSIPILQAPNWEYHSS</sequence>
<feature type="domain" description="Reverse transcriptase" evidence="1">
    <location>
        <begin position="166"/>
        <end position="253"/>
    </location>
</feature>
<evidence type="ECO:0000259" key="1">
    <source>
        <dbReference type="Pfam" id="PF00078"/>
    </source>
</evidence>
<dbReference type="InterPro" id="IPR000477">
    <property type="entry name" value="RT_dom"/>
</dbReference>
<keyword evidence="3" id="KW-1185">Reference proteome</keyword>